<proteinExistence type="predicted"/>
<gene>
    <name evidence="2" type="ORF">SPIL2461_LOCUS11804</name>
</gene>
<evidence type="ECO:0000313" key="2">
    <source>
        <dbReference type="EMBL" id="CAE7468010.1"/>
    </source>
</evidence>
<feature type="region of interest" description="Disordered" evidence="1">
    <location>
        <begin position="145"/>
        <end position="164"/>
    </location>
</feature>
<protein>
    <submittedName>
        <fullName evidence="2">Uncharacterized protein</fullName>
    </submittedName>
</protein>
<comment type="caution">
    <text evidence="2">The sequence shown here is derived from an EMBL/GenBank/DDBJ whole genome shotgun (WGS) entry which is preliminary data.</text>
</comment>
<sequence length="164" mass="18885">TSKGFTYRLRRNHDLIDGRYNDALFENADRELQVFRWVLDSIFHSAYKKNWEGIKGQGLVLGKARENDQSSRITIHMAYAGGSEAPRYGMLIPDGRYLFYCNMKYEELLSDGYSLYLAVNGVILCYQTIPAKYLTFPAHPLHEKDPAGRQWDPRAREEGIPMGT</sequence>
<feature type="non-terminal residue" evidence="2">
    <location>
        <position position="1"/>
    </location>
</feature>
<dbReference type="Proteomes" id="UP000649617">
    <property type="component" value="Unassembled WGS sequence"/>
</dbReference>
<accession>A0A812SAS8</accession>
<keyword evidence="3" id="KW-1185">Reference proteome</keyword>
<dbReference type="EMBL" id="CAJNIZ010023310">
    <property type="protein sequence ID" value="CAE7468010.1"/>
    <property type="molecule type" value="Genomic_DNA"/>
</dbReference>
<dbReference type="InterPro" id="IPR042081">
    <property type="entry name" value="RNA_2'-PTrans_C"/>
</dbReference>
<evidence type="ECO:0000313" key="3">
    <source>
        <dbReference type="Proteomes" id="UP000649617"/>
    </source>
</evidence>
<feature type="non-terminal residue" evidence="2">
    <location>
        <position position="164"/>
    </location>
</feature>
<reference evidence="2" key="1">
    <citation type="submission" date="2021-02" db="EMBL/GenBank/DDBJ databases">
        <authorList>
            <person name="Dougan E. K."/>
            <person name="Rhodes N."/>
            <person name="Thang M."/>
            <person name="Chan C."/>
        </authorList>
    </citation>
    <scope>NUCLEOTIDE SEQUENCE</scope>
</reference>
<evidence type="ECO:0000256" key="1">
    <source>
        <dbReference type="SAM" id="MobiDB-lite"/>
    </source>
</evidence>
<dbReference type="Gene3D" id="3.20.170.30">
    <property type="match status" value="1"/>
</dbReference>
<name>A0A812SAS8_SYMPI</name>
<dbReference type="AlphaFoldDB" id="A0A812SAS8"/>
<organism evidence="2 3">
    <name type="scientific">Symbiodinium pilosum</name>
    <name type="common">Dinoflagellate</name>
    <dbReference type="NCBI Taxonomy" id="2952"/>
    <lineage>
        <taxon>Eukaryota</taxon>
        <taxon>Sar</taxon>
        <taxon>Alveolata</taxon>
        <taxon>Dinophyceae</taxon>
        <taxon>Suessiales</taxon>
        <taxon>Symbiodiniaceae</taxon>
        <taxon>Symbiodinium</taxon>
    </lineage>
</organism>